<dbReference type="EMBL" id="LXWW01000045">
    <property type="protein sequence ID" value="OAO17123.1"/>
    <property type="molecule type" value="Genomic_DNA"/>
</dbReference>
<gene>
    <name evidence="1" type="ORF">AV274_1149</name>
</gene>
<sequence>MQEEWEKRTDRFPHQWLHYLYRERRFCVYRGVAETGDNTILVMGKRRSVSVNVEKKELLHVDGKDLSEMEHNVVLDLSDDGERWEGDVLEGIPCGWGVLYNSEGEKEYEGFRIGRVNVGYGIQYYSDLQRIEYEGEMCIGTRWGRGIQYDRNGNTIFDGEWMNGHHMETQAYWKKTNQFFHSHVESLVVADSCCNGEEWQVLDLSVVPNLRLLQVGDHCFRHVVEVTLVGLHQLERVVIGEKSFTKEEPPWSESAGSFILRDCERVRELVMGPLSFSHYKTCEIDRVDSLELIEMNGCPDVDSSFHFFHCPSFVLRDLPRLKHVFVSAKSFFVCGKVVFENLPKLTVIRVGYHAFAFFDSPYDTTLLYMNNLPSLVTLCAEGKNTYSFCSASVVFMNNMPALTSVTLPRWSSMGKYLIIKNCGVI</sequence>
<evidence type="ECO:0000313" key="1">
    <source>
        <dbReference type="EMBL" id="OAO17123.1"/>
    </source>
</evidence>
<protein>
    <submittedName>
        <fullName evidence="1">Uncharacterized protein</fullName>
    </submittedName>
</protein>
<name>A0A196SJB1_BLAHN</name>
<dbReference type="OrthoDB" id="10022853at2759"/>
<dbReference type="SUPFAM" id="SSF52047">
    <property type="entry name" value="RNI-like"/>
    <property type="match status" value="1"/>
</dbReference>
<dbReference type="AlphaFoldDB" id="A0A196SJB1"/>
<comment type="caution">
    <text evidence="1">The sequence shown here is derived from an EMBL/GenBank/DDBJ whole genome shotgun (WGS) entry which is preliminary data.</text>
</comment>
<organism evidence="1 2">
    <name type="scientific">Blastocystis sp. subtype 1 (strain ATCC 50177 / NandII)</name>
    <dbReference type="NCBI Taxonomy" id="478820"/>
    <lineage>
        <taxon>Eukaryota</taxon>
        <taxon>Sar</taxon>
        <taxon>Stramenopiles</taxon>
        <taxon>Bigyra</taxon>
        <taxon>Opalozoa</taxon>
        <taxon>Opalinata</taxon>
        <taxon>Blastocystidae</taxon>
        <taxon>Blastocystis</taxon>
    </lineage>
</organism>
<evidence type="ECO:0000313" key="2">
    <source>
        <dbReference type="Proteomes" id="UP000078348"/>
    </source>
</evidence>
<proteinExistence type="predicted"/>
<dbReference type="SUPFAM" id="SSF82185">
    <property type="entry name" value="Histone H3 K4-specific methyltransferase SET7/9 N-terminal domain"/>
    <property type="match status" value="1"/>
</dbReference>
<dbReference type="Proteomes" id="UP000078348">
    <property type="component" value="Unassembled WGS sequence"/>
</dbReference>
<reference evidence="1 2" key="1">
    <citation type="submission" date="2016-05" db="EMBL/GenBank/DDBJ databases">
        <title>Nuclear genome of Blastocystis sp. subtype 1 NandII.</title>
        <authorList>
            <person name="Gentekaki E."/>
            <person name="Curtis B."/>
            <person name="Stairs C."/>
            <person name="Eme L."/>
            <person name="Herman E."/>
            <person name="Klimes V."/>
            <person name="Arias M.C."/>
            <person name="Elias M."/>
            <person name="Hilliou F."/>
            <person name="Klute M."/>
            <person name="Malik S.-B."/>
            <person name="Pightling A."/>
            <person name="Rachubinski R."/>
            <person name="Salas D."/>
            <person name="Schlacht A."/>
            <person name="Suga H."/>
            <person name="Archibald J."/>
            <person name="Ball S.G."/>
            <person name="Clark G."/>
            <person name="Dacks J."/>
            <person name="Van Der Giezen M."/>
            <person name="Tsaousis A."/>
            <person name="Roger A."/>
        </authorList>
    </citation>
    <scope>NUCLEOTIDE SEQUENCE [LARGE SCALE GENOMIC DNA]</scope>
    <source>
        <strain evidence="2">ATCC 50177 / NandII</strain>
    </source>
</reference>
<accession>A0A196SJB1</accession>
<dbReference type="Gene3D" id="3.80.10.10">
    <property type="entry name" value="Ribonuclease Inhibitor"/>
    <property type="match status" value="1"/>
</dbReference>
<dbReference type="InterPro" id="IPR032675">
    <property type="entry name" value="LRR_dom_sf"/>
</dbReference>
<keyword evidence="2" id="KW-1185">Reference proteome</keyword>